<evidence type="ECO:0000256" key="5">
    <source>
        <dbReference type="ARBA" id="ARBA00072002"/>
    </source>
</evidence>
<dbReference type="GeneID" id="100653511"/>
<dbReference type="KEGG" id="xla:100653511"/>
<protein>
    <recommendedName>
        <fullName evidence="5">Homeobox protein DBX2</fullName>
    </recommendedName>
    <alternativeName>
        <fullName evidence="6">Developing brain homeobox protein 2</fullName>
    </alternativeName>
</protein>
<evidence type="ECO:0000313" key="11">
    <source>
        <dbReference type="Proteomes" id="UP000694892"/>
    </source>
</evidence>
<evidence type="ECO:0000256" key="3">
    <source>
        <dbReference type="ARBA" id="ARBA00023242"/>
    </source>
</evidence>
<dbReference type="Pfam" id="PF00046">
    <property type="entry name" value="Homeodomain"/>
    <property type="match status" value="1"/>
</dbReference>
<dbReference type="SMART" id="SM00389">
    <property type="entry name" value="HOX"/>
    <property type="match status" value="1"/>
</dbReference>
<evidence type="ECO:0000313" key="10">
    <source>
        <dbReference type="EMBL" id="OCT88962.1"/>
    </source>
</evidence>
<dbReference type="SUPFAM" id="SSF46689">
    <property type="entry name" value="Homeodomain-like"/>
    <property type="match status" value="1"/>
</dbReference>
<dbReference type="CTD" id="100653511"/>
<sequence length="251" mass="28791">MDPGALSSAVWRWDLPRPVAHIQSSTAPPGFGNLGRSFLIDDLLKDVDPLAMKCLPVAYSHLPVTQCPTTEQFSPLGSTYPRAWTFQLLRTSDRWQAFYPQPFTGNVYETDFSKYFYLQSVPFYSACCGGSCQHPASPTAFPRNEMLLPLSGQDANSKTRRVILRRAVFSEEQRKALEKMFQKQKYISKVDRKKLAVKLALKESQVKIWFQNRRMKWRNSKEKSVLLNTFLKEDSAEQNLSRTVQCIHTPC</sequence>
<evidence type="ECO:0000256" key="2">
    <source>
        <dbReference type="ARBA" id="ARBA00023155"/>
    </source>
</evidence>
<dbReference type="InterPro" id="IPR017970">
    <property type="entry name" value="Homeobox_CS"/>
</dbReference>
<dbReference type="Proteomes" id="UP000694892">
    <property type="component" value="Chromosome 3L"/>
</dbReference>
<proteinExistence type="inferred from homology"/>
<dbReference type="AlphaFoldDB" id="A0A974DE85"/>
<evidence type="ECO:0000256" key="1">
    <source>
        <dbReference type="ARBA" id="ARBA00023125"/>
    </source>
</evidence>
<organism evidence="10 11">
    <name type="scientific">Xenopus laevis</name>
    <name type="common">African clawed frog</name>
    <dbReference type="NCBI Taxonomy" id="8355"/>
    <lineage>
        <taxon>Eukaryota</taxon>
        <taxon>Metazoa</taxon>
        <taxon>Chordata</taxon>
        <taxon>Craniata</taxon>
        <taxon>Vertebrata</taxon>
        <taxon>Euteleostomi</taxon>
        <taxon>Amphibia</taxon>
        <taxon>Batrachia</taxon>
        <taxon>Anura</taxon>
        <taxon>Pipoidea</taxon>
        <taxon>Pipidae</taxon>
        <taxon>Xenopodinae</taxon>
        <taxon>Xenopus</taxon>
        <taxon>Xenopus</taxon>
    </lineage>
</organism>
<evidence type="ECO:0000256" key="6">
    <source>
        <dbReference type="ARBA" id="ARBA00082385"/>
    </source>
</evidence>
<dbReference type="OMA" id="FPARWAF"/>
<dbReference type="GO" id="GO:0003677">
    <property type="term" value="F:DNA binding"/>
    <property type="evidence" value="ECO:0007669"/>
    <property type="project" value="UniProtKB-UniRule"/>
</dbReference>
<evidence type="ECO:0000256" key="7">
    <source>
        <dbReference type="PROSITE-ProRule" id="PRU00108"/>
    </source>
</evidence>
<dbReference type="PRINTS" id="PR00024">
    <property type="entry name" value="HOMEOBOX"/>
</dbReference>
<dbReference type="RefSeq" id="NP_001233246.1">
    <property type="nucleotide sequence ID" value="NM_001246317.1"/>
</dbReference>
<comment type="subcellular location">
    <subcellularLocation>
        <location evidence="7 8">Nucleus</location>
    </subcellularLocation>
</comment>
<dbReference type="InterPro" id="IPR051662">
    <property type="entry name" value="H2.0_Homeobox_NeuralPatt"/>
</dbReference>
<dbReference type="InterPro" id="IPR009057">
    <property type="entry name" value="Homeodomain-like_sf"/>
</dbReference>
<feature type="domain" description="Homeobox" evidence="9">
    <location>
        <begin position="160"/>
        <end position="220"/>
    </location>
</feature>
<dbReference type="PANTHER" id="PTHR24331">
    <property type="entry name" value="DBX"/>
    <property type="match status" value="1"/>
</dbReference>
<evidence type="ECO:0000259" key="9">
    <source>
        <dbReference type="PROSITE" id="PS50071"/>
    </source>
</evidence>
<dbReference type="GO" id="GO:0005634">
    <property type="term" value="C:nucleus"/>
    <property type="evidence" value="ECO:0007669"/>
    <property type="project" value="UniProtKB-SubCell"/>
</dbReference>
<dbReference type="Gene3D" id="1.10.10.60">
    <property type="entry name" value="Homeodomain-like"/>
    <property type="match status" value="1"/>
</dbReference>
<dbReference type="CDD" id="cd00086">
    <property type="entry name" value="homeodomain"/>
    <property type="match status" value="1"/>
</dbReference>
<evidence type="ECO:0000256" key="4">
    <source>
        <dbReference type="ARBA" id="ARBA00038504"/>
    </source>
</evidence>
<comment type="similarity">
    <text evidence="4">Belongs to the H2.0 homeobox family.</text>
</comment>
<dbReference type="GO" id="GO:0000981">
    <property type="term" value="F:DNA-binding transcription factor activity, RNA polymerase II-specific"/>
    <property type="evidence" value="ECO:0007669"/>
    <property type="project" value="InterPro"/>
</dbReference>
<dbReference type="FunFam" id="1.10.10.60:FF:000187">
    <property type="entry name" value="homeobox protein DBX2"/>
    <property type="match status" value="1"/>
</dbReference>
<dbReference type="AGR" id="Xenbase:XB-GENE-6486281"/>
<dbReference type="OrthoDB" id="6159439at2759"/>
<keyword evidence="2 7" id="KW-0371">Homeobox</keyword>
<evidence type="ECO:0000256" key="8">
    <source>
        <dbReference type="RuleBase" id="RU000682"/>
    </source>
</evidence>
<dbReference type="InterPro" id="IPR020479">
    <property type="entry name" value="HD_metazoa"/>
</dbReference>
<gene>
    <name evidence="12" type="primary">dbx2.L</name>
    <name evidence="10" type="ORF">XELAEV_18017594mg</name>
</gene>
<dbReference type="PROSITE" id="PS50071">
    <property type="entry name" value="HOMEOBOX_2"/>
    <property type="match status" value="1"/>
</dbReference>
<reference evidence="11" key="1">
    <citation type="journal article" date="2016" name="Nature">
        <title>Genome evolution in the allotetraploid frog Xenopus laevis.</title>
        <authorList>
            <person name="Session A.M."/>
            <person name="Uno Y."/>
            <person name="Kwon T."/>
            <person name="Chapman J.A."/>
            <person name="Toyoda A."/>
            <person name="Takahashi S."/>
            <person name="Fukui A."/>
            <person name="Hikosaka A."/>
            <person name="Suzuki A."/>
            <person name="Kondo M."/>
            <person name="van Heeringen S.J."/>
            <person name="Quigley I."/>
            <person name="Heinz S."/>
            <person name="Ogino H."/>
            <person name="Ochi H."/>
            <person name="Hellsten U."/>
            <person name="Lyons J.B."/>
            <person name="Simakov O."/>
            <person name="Putnam N."/>
            <person name="Stites J."/>
            <person name="Kuroki Y."/>
            <person name="Tanaka T."/>
            <person name="Michiue T."/>
            <person name="Watanabe M."/>
            <person name="Bogdanovic O."/>
            <person name="Lister R."/>
            <person name="Georgiou G."/>
            <person name="Paranjpe S.S."/>
            <person name="van Kruijsbergen I."/>
            <person name="Shu S."/>
            <person name="Carlson J."/>
            <person name="Kinoshita T."/>
            <person name="Ohta Y."/>
            <person name="Mawaribuchi S."/>
            <person name="Jenkins J."/>
            <person name="Grimwood J."/>
            <person name="Schmutz J."/>
            <person name="Mitros T."/>
            <person name="Mozaffari S.V."/>
            <person name="Suzuki Y."/>
            <person name="Haramoto Y."/>
            <person name="Yamamoto T.S."/>
            <person name="Takagi C."/>
            <person name="Heald R."/>
            <person name="Miller K."/>
            <person name="Haudenschild C."/>
            <person name="Kitzman J."/>
            <person name="Nakayama T."/>
            <person name="Izutsu Y."/>
            <person name="Robert J."/>
            <person name="Fortriede J."/>
            <person name="Burns K."/>
            <person name="Lotay V."/>
            <person name="Karimi K."/>
            <person name="Yasuoka Y."/>
            <person name="Dichmann D.S."/>
            <person name="Flajnik M.F."/>
            <person name="Houston D.W."/>
            <person name="Shendure J."/>
            <person name="DuPasquier L."/>
            <person name="Vize P.D."/>
            <person name="Zorn A.M."/>
            <person name="Ito M."/>
            <person name="Marcotte E.M."/>
            <person name="Wallingford J.B."/>
            <person name="Ito Y."/>
            <person name="Asashima M."/>
            <person name="Ueno N."/>
            <person name="Matsuda Y."/>
            <person name="Veenstra G.J."/>
            <person name="Fujiyama A."/>
            <person name="Harland R.M."/>
            <person name="Taira M."/>
            <person name="Rokhsar D.S."/>
        </authorList>
    </citation>
    <scope>NUCLEOTIDE SEQUENCE [LARGE SCALE GENOMIC DNA]</scope>
    <source>
        <strain evidence="11">J</strain>
    </source>
</reference>
<dbReference type="EMBL" id="CM004470">
    <property type="protein sequence ID" value="OCT88962.1"/>
    <property type="molecule type" value="Genomic_DNA"/>
</dbReference>
<accession>A0A974DE85</accession>
<keyword evidence="3 7" id="KW-0539">Nucleus</keyword>
<dbReference type="PANTHER" id="PTHR24331:SF4">
    <property type="entry name" value="HOMEOBOX PROTEIN DBX2"/>
    <property type="match status" value="1"/>
</dbReference>
<feature type="DNA-binding region" description="Homeobox" evidence="7">
    <location>
        <begin position="162"/>
        <end position="221"/>
    </location>
</feature>
<keyword evidence="1 7" id="KW-0238">DNA-binding</keyword>
<dbReference type="PROSITE" id="PS00027">
    <property type="entry name" value="HOMEOBOX_1"/>
    <property type="match status" value="1"/>
</dbReference>
<dbReference type="Xenbase" id="XB-GENE-6486281">
    <property type="gene designation" value="dbx2.L"/>
</dbReference>
<name>A0A974DE85_XENLA</name>
<dbReference type="InterPro" id="IPR001356">
    <property type="entry name" value="HD"/>
</dbReference>
<evidence type="ECO:0000313" key="12">
    <source>
        <dbReference type="Xenbase" id="XB-GENE-6486281"/>
    </source>
</evidence>